<sequence>MSVDVARGHDGNGGGDDRSLPHEIAGGCRVSGKVTRKPSLGGRKASRMHTRKETRNLGLRKITDELGP</sequence>
<evidence type="ECO:0008006" key="4">
    <source>
        <dbReference type="Google" id="ProtNLM"/>
    </source>
</evidence>
<protein>
    <recommendedName>
        <fullName evidence="4">Histone H4</fullName>
    </recommendedName>
</protein>
<evidence type="ECO:0000256" key="1">
    <source>
        <dbReference type="SAM" id="MobiDB-lite"/>
    </source>
</evidence>
<proteinExistence type="predicted"/>
<dbReference type="Proteomes" id="UP001151760">
    <property type="component" value="Unassembled WGS sequence"/>
</dbReference>
<feature type="compositionally biased region" description="Basic and acidic residues" evidence="1">
    <location>
        <begin position="1"/>
        <end position="21"/>
    </location>
</feature>
<feature type="compositionally biased region" description="Basic and acidic residues" evidence="1">
    <location>
        <begin position="51"/>
        <end position="68"/>
    </location>
</feature>
<accession>A0ABQ5EIT5</accession>
<reference evidence="2" key="2">
    <citation type="submission" date="2022-01" db="EMBL/GenBank/DDBJ databases">
        <authorList>
            <person name="Yamashiro T."/>
            <person name="Shiraishi A."/>
            <person name="Satake H."/>
            <person name="Nakayama K."/>
        </authorList>
    </citation>
    <scope>NUCLEOTIDE SEQUENCE</scope>
</reference>
<evidence type="ECO:0000313" key="2">
    <source>
        <dbReference type="EMBL" id="GJT50829.1"/>
    </source>
</evidence>
<feature type="region of interest" description="Disordered" evidence="1">
    <location>
        <begin position="1"/>
        <end position="68"/>
    </location>
</feature>
<reference evidence="2" key="1">
    <citation type="journal article" date="2022" name="Int. J. Mol. Sci.">
        <title>Draft Genome of Tanacetum Coccineum: Genomic Comparison of Closely Related Tanacetum-Family Plants.</title>
        <authorList>
            <person name="Yamashiro T."/>
            <person name="Shiraishi A."/>
            <person name="Nakayama K."/>
            <person name="Satake H."/>
        </authorList>
    </citation>
    <scope>NUCLEOTIDE SEQUENCE</scope>
</reference>
<keyword evidence="3" id="KW-1185">Reference proteome</keyword>
<comment type="caution">
    <text evidence="2">The sequence shown here is derived from an EMBL/GenBank/DDBJ whole genome shotgun (WGS) entry which is preliminary data.</text>
</comment>
<gene>
    <name evidence="2" type="ORF">Tco_0976986</name>
</gene>
<dbReference type="EMBL" id="BQNB010016354">
    <property type="protein sequence ID" value="GJT50829.1"/>
    <property type="molecule type" value="Genomic_DNA"/>
</dbReference>
<organism evidence="2 3">
    <name type="scientific">Tanacetum coccineum</name>
    <dbReference type="NCBI Taxonomy" id="301880"/>
    <lineage>
        <taxon>Eukaryota</taxon>
        <taxon>Viridiplantae</taxon>
        <taxon>Streptophyta</taxon>
        <taxon>Embryophyta</taxon>
        <taxon>Tracheophyta</taxon>
        <taxon>Spermatophyta</taxon>
        <taxon>Magnoliopsida</taxon>
        <taxon>eudicotyledons</taxon>
        <taxon>Gunneridae</taxon>
        <taxon>Pentapetalae</taxon>
        <taxon>asterids</taxon>
        <taxon>campanulids</taxon>
        <taxon>Asterales</taxon>
        <taxon>Asteraceae</taxon>
        <taxon>Asteroideae</taxon>
        <taxon>Anthemideae</taxon>
        <taxon>Anthemidinae</taxon>
        <taxon>Tanacetum</taxon>
    </lineage>
</organism>
<evidence type="ECO:0000313" key="3">
    <source>
        <dbReference type="Proteomes" id="UP001151760"/>
    </source>
</evidence>
<name>A0ABQ5EIT5_9ASTR</name>